<dbReference type="OrthoDB" id="5181551at2"/>
<dbReference type="EMBL" id="SDPM01000012">
    <property type="protein sequence ID" value="RXZ85163.1"/>
    <property type="molecule type" value="Genomic_DNA"/>
</dbReference>
<evidence type="ECO:0000313" key="3">
    <source>
        <dbReference type="EMBL" id="RXZ85163.1"/>
    </source>
</evidence>
<protein>
    <recommendedName>
        <fullName evidence="6">O-antigen ligase domain-containing protein</fullName>
    </recommendedName>
</protein>
<feature type="transmembrane region" description="Helical" evidence="1">
    <location>
        <begin position="376"/>
        <end position="394"/>
    </location>
</feature>
<keyword evidence="1" id="KW-0812">Transmembrane</keyword>
<keyword evidence="1" id="KW-1133">Transmembrane helix</keyword>
<keyword evidence="4" id="KW-1185">Reference proteome</keyword>
<sequence length="441" mass="46934">MSTARVQKNTAPAPALLNPRTLSGRIELRTHSIVGLATAAVIGMRIDLPYGLRVGTVIAILLIPVWLPTFVRIRSAVVFSLIGVAAVVSGVVLTSIHSINHASTQSDTLSRSVMIIGLIASTGALVWAARAVGVGRMCLAFSVGMVLGIPFNLSDQENAWRFTYSIAIGALVLTIASLSGRLWVQLAALLALALVGAVNDSRSNSAMLLLAAVIIVWQRVSQSVIPGRRGIGSLLSLVVAAVAVFLLVQSAILEGYFGEATQARTQAQLDQSGSVLLGGRPEIAASTALISEYPFGMGSGTNANFLDILSAKMGMASIGYDPNNGYVERYLFGGAIEVHSMLGDFWIWFGLAGLALGLMSLVIVIRGFWVRMRDHALTAIYAYLTIRFLWDLAFSPAVSATRLLPLILALGLVPLLVRRTSETDDSHAASLTTVPWKERRG</sequence>
<reference evidence="3 4" key="1">
    <citation type="submission" date="2019-01" db="EMBL/GenBank/DDBJ databases">
        <title>Agromyces.</title>
        <authorList>
            <person name="Li J."/>
        </authorList>
    </citation>
    <scope>NUCLEOTIDE SEQUENCE [LARGE SCALE GENOMIC DNA]</scope>
    <source>
        <strain evidence="3 4">DSM 23870</strain>
    </source>
</reference>
<feature type="transmembrane region" description="Helical" evidence="1">
    <location>
        <begin position="50"/>
        <end position="67"/>
    </location>
</feature>
<evidence type="ECO:0000313" key="5">
    <source>
        <dbReference type="Proteomes" id="UP000581087"/>
    </source>
</evidence>
<gene>
    <name evidence="2" type="ORF">BJ972_002938</name>
    <name evidence="3" type="ORF">ESP50_16685</name>
</gene>
<dbReference type="RefSeq" id="WP_129177059.1">
    <property type="nucleotide sequence ID" value="NZ_JACCBI010000001.1"/>
</dbReference>
<feature type="transmembrane region" description="Helical" evidence="1">
    <location>
        <begin position="73"/>
        <end position="96"/>
    </location>
</feature>
<evidence type="ECO:0000313" key="4">
    <source>
        <dbReference type="Proteomes" id="UP000292686"/>
    </source>
</evidence>
<feature type="transmembrane region" description="Helical" evidence="1">
    <location>
        <begin position="165"/>
        <end position="198"/>
    </location>
</feature>
<feature type="transmembrane region" description="Helical" evidence="1">
    <location>
        <begin position="345"/>
        <end position="369"/>
    </location>
</feature>
<dbReference type="EMBL" id="JACCBI010000001">
    <property type="protein sequence ID" value="NYD68419.1"/>
    <property type="molecule type" value="Genomic_DNA"/>
</dbReference>
<evidence type="ECO:0000313" key="2">
    <source>
        <dbReference type="EMBL" id="NYD68419.1"/>
    </source>
</evidence>
<evidence type="ECO:0000256" key="1">
    <source>
        <dbReference type="SAM" id="Phobius"/>
    </source>
</evidence>
<organism evidence="3 4">
    <name type="scientific">Agromyces atrinae</name>
    <dbReference type="NCBI Taxonomy" id="592376"/>
    <lineage>
        <taxon>Bacteria</taxon>
        <taxon>Bacillati</taxon>
        <taxon>Actinomycetota</taxon>
        <taxon>Actinomycetes</taxon>
        <taxon>Micrococcales</taxon>
        <taxon>Microbacteriaceae</taxon>
        <taxon>Agromyces</taxon>
    </lineage>
</organism>
<reference evidence="2 5" key="2">
    <citation type="submission" date="2020-07" db="EMBL/GenBank/DDBJ databases">
        <title>Sequencing the genomes of 1000 actinobacteria strains.</title>
        <authorList>
            <person name="Klenk H.-P."/>
        </authorList>
    </citation>
    <scope>NUCLEOTIDE SEQUENCE [LARGE SCALE GENOMIC DNA]</scope>
    <source>
        <strain evidence="2 5">DSM 23870</strain>
    </source>
</reference>
<dbReference type="Proteomes" id="UP000292686">
    <property type="component" value="Unassembled WGS sequence"/>
</dbReference>
<comment type="caution">
    <text evidence="3">The sequence shown here is derived from an EMBL/GenBank/DDBJ whole genome shotgun (WGS) entry which is preliminary data.</text>
</comment>
<feature type="transmembrane region" description="Helical" evidence="1">
    <location>
        <begin position="400"/>
        <end position="417"/>
    </location>
</feature>
<feature type="transmembrane region" description="Helical" evidence="1">
    <location>
        <begin position="108"/>
        <end position="128"/>
    </location>
</feature>
<dbReference type="Proteomes" id="UP000581087">
    <property type="component" value="Unassembled WGS sequence"/>
</dbReference>
<dbReference type="AlphaFoldDB" id="A0A4Q2M4S7"/>
<feature type="transmembrane region" description="Helical" evidence="1">
    <location>
        <begin position="232"/>
        <end position="252"/>
    </location>
</feature>
<evidence type="ECO:0008006" key="6">
    <source>
        <dbReference type="Google" id="ProtNLM"/>
    </source>
</evidence>
<accession>A0A4Q2M4S7</accession>
<name>A0A4Q2M4S7_9MICO</name>
<proteinExistence type="predicted"/>
<keyword evidence="1" id="KW-0472">Membrane</keyword>